<comment type="caution">
    <text evidence="2">The sequence shown here is derived from an EMBL/GenBank/DDBJ whole genome shotgun (WGS) entry which is preliminary data.</text>
</comment>
<evidence type="ECO:0000256" key="1">
    <source>
        <dbReference type="SAM" id="MobiDB-lite"/>
    </source>
</evidence>
<dbReference type="EMBL" id="SNRY01008199">
    <property type="protein sequence ID" value="KAA6308973.1"/>
    <property type="molecule type" value="Genomic_DNA"/>
</dbReference>
<gene>
    <name evidence="2" type="ORF">EZS27_039456</name>
</gene>
<feature type="region of interest" description="Disordered" evidence="1">
    <location>
        <begin position="194"/>
        <end position="214"/>
    </location>
</feature>
<sequence>MKYNMGQVKVYLTKEEAEVGGCVAAPYLLSKGTLAPIETIIRNNTLVSSIRVPQNFVITDISTVGEVSNALLKANPNTLDAKDQLTVVHLTQGILGNIPKMFFKLHKFVLNTTSDKLFSDVMPAHLFQVNDGYIGTDANAEAGGAAYILSRKVGRKKLISTQRVVLTPGYTLYNEYSSEERKIKAVESYGIIPKSDYTDPEQTAGEQSRSTDPEDEYFAVTGVTLNGTPIVQGSESLDVNTGNVVVITGTKLNDVGLKARIQTGPTGSPFTTDLSYFGSIVTTDKTITVTVTRKAE</sequence>
<protein>
    <submittedName>
        <fullName evidence="2">Uncharacterized protein</fullName>
    </submittedName>
</protein>
<accession>A0A5J4PKM9</accession>
<evidence type="ECO:0000313" key="2">
    <source>
        <dbReference type="EMBL" id="KAA6308973.1"/>
    </source>
</evidence>
<feature type="compositionally biased region" description="Polar residues" evidence="1">
    <location>
        <begin position="200"/>
        <end position="210"/>
    </location>
</feature>
<proteinExistence type="predicted"/>
<feature type="non-terminal residue" evidence="2">
    <location>
        <position position="296"/>
    </location>
</feature>
<dbReference type="AlphaFoldDB" id="A0A5J4PKM9"/>
<name>A0A5J4PKM9_9ZZZZ</name>
<reference evidence="2" key="1">
    <citation type="submission" date="2019-03" db="EMBL/GenBank/DDBJ databases">
        <title>Single cell metagenomics reveals metabolic interactions within the superorganism composed of flagellate Streblomastix strix and complex community of Bacteroidetes bacteria on its surface.</title>
        <authorList>
            <person name="Treitli S.C."/>
            <person name="Kolisko M."/>
            <person name="Husnik F."/>
            <person name="Keeling P."/>
            <person name="Hampl V."/>
        </authorList>
    </citation>
    <scope>NUCLEOTIDE SEQUENCE</scope>
    <source>
        <strain evidence="2">STM</strain>
    </source>
</reference>
<organism evidence="2">
    <name type="scientific">termite gut metagenome</name>
    <dbReference type="NCBI Taxonomy" id="433724"/>
    <lineage>
        <taxon>unclassified sequences</taxon>
        <taxon>metagenomes</taxon>
        <taxon>organismal metagenomes</taxon>
    </lineage>
</organism>